<organism evidence="1 2">
    <name type="scientific">Sphingobacterium griseoflavum</name>
    <dbReference type="NCBI Taxonomy" id="1474952"/>
    <lineage>
        <taxon>Bacteria</taxon>
        <taxon>Pseudomonadati</taxon>
        <taxon>Bacteroidota</taxon>
        <taxon>Sphingobacteriia</taxon>
        <taxon>Sphingobacteriales</taxon>
        <taxon>Sphingobacteriaceae</taxon>
        <taxon>Sphingobacterium</taxon>
    </lineage>
</organism>
<dbReference type="EMBL" id="BNAF01000003">
    <property type="protein sequence ID" value="GHE28836.1"/>
    <property type="molecule type" value="Genomic_DNA"/>
</dbReference>
<name>A0ABQ3HRT1_9SPHI</name>
<sequence>MIVVLLLVGLLITIILSPQLAYANKSTHSGFTIYHNKPVDPKLTAILDEAAILLQNSEFYKGSLNLDICLHDGSKYPGLIKVLLGPAFAWAVYDKVILQGEMNCGENSVELHGYTWNLTQLLAHEMMHCLQYKELGLWKSNPVAQIPAWKWEGYVEFIARQGPLQRDLLKNLDRLENADEDSWGIKFEDGTIAPRELYEYWIMVHYCLAIKEMTYMEVLADAQDELRIKKEIRNWYSRQK</sequence>
<keyword evidence="2" id="KW-1185">Reference proteome</keyword>
<evidence type="ECO:0000313" key="1">
    <source>
        <dbReference type="EMBL" id="GHE28836.1"/>
    </source>
</evidence>
<proteinExistence type="predicted"/>
<evidence type="ECO:0000313" key="2">
    <source>
        <dbReference type="Proteomes" id="UP000620550"/>
    </source>
</evidence>
<dbReference type="Proteomes" id="UP000620550">
    <property type="component" value="Unassembled WGS sequence"/>
</dbReference>
<dbReference type="RefSeq" id="WP_189625455.1">
    <property type="nucleotide sequence ID" value="NZ_BNAF01000003.1"/>
</dbReference>
<accession>A0ABQ3HRT1</accession>
<protein>
    <recommendedName>
        <fullName evidence="3">Secretory protein</fullName>
    </recommendedName>
</protein>
<comment type="caution">
    <text evidence="1">The sequence shown here is derived from an EMBL/GenBank/DDBJ whole genome shotgun (WGS) entry which is preliminary data.</text>
</comment>
<gene>
    <name evidence="1" type="ORF">GCM10017764_09260</name>
</gene>
<evidence type="ECO:0008006" key="3">
    <source>
        <dbReference type="Google" id="ProtNLM"/>
    </source>
</evidence>
<reference evidence="2" key="1">
    <citation type="journal article" date="2019" name="Int. J. Syst. Evol. Microbiol.">
        <title>The Global Catalogue of Microorganisms (GCM) 10K type strain sequencing project: providing services to taxonomists for standard genome sequencing and annotation.</title>
        <authorList>
            <consortium name="The Broad Institute Genomics Platform"/>
            <consortium name="The Broad Institute Genome Sequencing Center for Infectious Disease"/>
            <person name="Wu L."/>
            <person name="Ma J."/>
        </authorList>
    </citation>
    <scope>NUCLEOTIDE SEQUENCE [LARGE SCALE GENOMIC DNA]</scope>
    <source>
        <strain evidence="2">CGMCC 1.12966</strain>
    </source>
</reference>